<dbReference type="InterPro" id="IPR050834">
    <property type="entry name" value="Glycosyltransf_2"/>
</dbReference>
<dbReference type="Pfam" id="PF00535">
    <property type="entry name" value="Glycos_transf_2"/>
    <property type="match status" value="1"/>
</dbReference>
<protein>
    <submittedName>
        <fullName evidence="2">Glycosyltransferase</fullName>
    </submittedName>
</protein>
<dbReference type="InterPro" id="IPR029044">
    <property type="entry name" value="Nucleotide-diphossugar_trans"/>
</dbReference>
<dbReference type="AlphaFoldDB" id="A0A368NHW3"/>
<evidence type="ECO:0000313" key="2">
    <source>
        <dbReference type="EMBL" id="RCU49463.1"/>
    </source>
</evidence>
<proteinExistence type="predicted"/>
<dbReference type="InterPro" id="IPR001173">
    <property type="entry name" value="Glyco_trans_2-like"/>
</dbReference>
<name>A0A368NHW3_9GAMM</name>
<dbReference type="Gene3D" id="3.90.550.10">
    <property type="entry name" value="Spore Coat Polysaccharide Biosynthesis Protein SpsA, Chain A"/>
    <property type="match status" value="1"/>
</dbReference>
<comment type="caution">
    <text evidence="2">The sequence shown here is derived from an EMBL/GenBank/DDBJ whole genome shotgun (WGS) entry which is preliminary data.</text>
</comment>
<dbReference type="EMBL" id="QPID01000006">
    <property type="protein sequence ID" value="RCU49463.1"/>
    <property type="molecule type" value="Genomic_DNA"/>
</dbReference>
<feature type="domain" description="Glycosyltransferase 2-like" evidence="1">
    <location>
        <begin position="4"/>
        <end position="110"/>
    </location>
</feature>
<dbReference type="CDD" id="cd00761">
    <property type="entry name" value="Glyco_tranf_GTA_type"/>
    <property type="match status" value="1"/>
</dbReference>
<dbReference type="PANTHER" id="PTHR43685">
    <property type="entry name" value="GLYCOSYLTRANSFERASE"/>
    <property type="match status" value="1"/>
</dbReference>
<reference evidence="2 3" key="1">
    <citation type="submission" date="2018-07" db="EMBL/GenBank/DDBJ databases">
        <title>Corallincola holothuriorum sp. nov., a new facultative anaerobe isolated from sea cucumber Apostichopus japonicus.</title>
        <authorList>
            <person name="Xia H."/>
        </authorList>
    </citation>
    <scope>NUCLEOTIDE SEQUENCE [LARGE SCALE GENOMIC DNA]</scope>
    <source>
        <strain evidence="2 3">C4</strain>
    </source>
</reference>
<keyword evidence="2" id="KW-0808">Transferase</keyword>
<sequence length="282" mass="32653">MKVSVYITTCNRLELLKRALKSVQNQTYSDIEIIVADDGSSDGTKEYLNDIDDPRVKYLHHEKPLGACVGRNEAIKLSCGDYVTGMDDDDWFTEDRIEKFVQFWEQLEADEQKKVSGLYSDTIEYHPGGEELKRYRKNSCSYRSLRQRNGVGNQVFAPRNRFVDIGGFDPKMPAWQDWDCWLRMAQKFGDFVNCGHTTYLGDATHDLNRITAKNPDKIRKAHTLLCQKMGHMSFKERLLLNQKLVDYRQIIPKLLETIATLAVGDVRLFVSCVKRMLFARHQ</sequence>
<accession>A0A368NHW3</accession>
<gene>
    <name evidence="2" type="ORF">DU002_11100</name>
</gene>
<dbReference type="PANTHER" id="PTHR43685:SF2">
    <property type="entry name" value="GLYCOSYLTRANSFERASE 2-LIKE DOMAIN-CONTAINING PROTEIN"/>
    <property type="match status" value="1"/>
</dbReference>
<keyword evidence="3" id="KW-1185">Reference proteome</keyword>
<dbReference type="RefSeq" id="WP_114338459.1">
    <property type="nucleotide sequence ID" value="NZ_QPID01000006.1"/>
</dbReference>
<dbReference type="SUPFAM" id="SSF53448">
    <property type="entry name" value="Nucleotide-diphospho-sugar transferases"/>
    <property type="match status" value="1"/>
</dbReference>
<evidence type="ECO:0000313" key="3">
    <source>
        <dbReference type="Proteomes" id="UP000252558"/>
    </source>
</evidence>
<dbReference type="Proteomes" id="UP000252558">
    <property type="component" value="Unassembled WGS sequence"/>
</dbReference>
<dbReference type="OrthoDB" id="9802649at2"/>
<evidence type="ECO:0000259" key="1">
    <source>
        <dbReference type="Pfam" id="PF00535"/>
    </source>
</evidence>
<dbReference type="GO" id="GO:0016740">
    <property type="term" value="F:transferase activity"/>
    <property type="evidence" value="ECO:0007669"/>
    <property type="project" value="UniProtKB-KW"/>
</dbReference>
<organism evidence="2 3">
    <name type="scientific">Corallincola holothuriorum</name>
    <dbReference type="NCBI Taxonomy" id="2282215"/>
    <lineage>
        <taxon>Bacteria</taxon>
        <taxon>Pseudomonadati</taxon>
        <taxon>Pseudomonadota</taxon>
        <taxon>Gammaproteobacteria</taxon>
        <taxon>Alteromonadales</taxon>
        <taxon>Psychromonadaceae</taxon>
        <taxon>Corallincola</taxon>
    </lineage>
</organism>